<dbReference type="RefSeq" id="WP_349639561.1">
    <property type="nucleotide sequence ID" value="NZ_CP090958.1"/>
</dbReference>
<gene>
    <name evidence="4" type="ORF">LWF01_03000</name>
</gene>
<feature type="transmembrane region" description="Helical" evidence="1">
    <location>
        <begin position="449"/>
        <end position="470"/>
    </location>
</feature>
<dbReference type="Pfam" id="PF20155">
    <property type="entry name" value="TMP_3"/>
    <property type="match status" value="1"/>
</dbReference>
<protein>
    <submittedName>
        <fullName evidence="4">Tape measure protein</fullName>
    </submittedName>
</protein>
<dbReference type="InterPro" id="IPR008258">
    <property type="entry name" value="Transglycosylase_SLT_dom_1"/>
</dbReference>
<evidence type="ECO:0000259" key="3">
    <source>
        <dbReference type="Pfam" id="PF20155"/>
    </source>
</evidence>
<feature type="transmembrane region" description="Helical" evidence="1">
    <location>
        <begin position="477"/>
        <end position="498"/>
    </location>
</feature>
<feature type="transmembrane region" description="Helical" evidence="1">
    <location>
        <begin position="412"/>
        <end position="429"/>
    </location>
</feature>
<dbReference type="EMBL" id="CP090958">
    <property type="protein sequence ID" value="WGW12757.1"/>
    <property type="molecule type" value="Genomic_DNA"/>
</dbReference>
<dbReference type="Proteomes" id="UP001209083">
    <property type="component" value="Chromosome"/>
</dbReference>
<keyword evidence="1" id="KW-0472">Membrane</keyword>
<keyword evidence="5" id="KW-1185">Reference proteome</keyword>
<feature type="domain" description="Transglycosylase SLT" evidence="2">
    <location>
        <begin position="931"/>
        <end position="979"/>
    </location>
</feature>
<name>A0ABY8QUR5_9MICO</name>
<keyword evidence="1" id="KW-0812">Transmembrane</keyword>
<dbReference type="InterPro" id="IPR013491">
    <property type="entry name" value="Tape_meas_N"/>
</dbReference>
<dbReference type="Gene3D" id="1.10.530.10">
    <property type="match status" value="1"/>
</dbReference>
<dbReference type="InterPro" id="IPR023346">
    <property type="entry name" value="Lysozyme-like_dom_sf"/>
</dbReference>
<feature type="domain" description="Tape measure protein N-terminal" evidence="3">
    <location>
        <begin position="83"/>
        <end position="269"/>
    </location>
</feature>
<reference evidence="4 5" key="1">
    <citation type="submission" date="2023-05" db="EMBL/GenBank/DDBJ databases">
        <title>Lithophilousrod everest ZFBP1038 complete genpme.</title>
        <authorList>
            <person name="Tian M."/>
        </authorList>
    </citation>
    <scope>NUCLEOTIDE SEQUENCE [LARGE SCALE GENOMIC DNA]</scope>
    <source>
        <strain evidence="4 5">ZFBP1038</strain>
    </source>
</reference>
<evidence type="ECO:0000313" key="4">
    <source>
        <dbReference type="EMBL" id="WGW12757.1"/>
    </source>
</evidence>
<dbReference type="NCBIfam" id="TIGR02675">
    <property type="entry name" value="tape_meas_nterm"/>
    <property type="match status" value="1"/>
</dbReference>
<evidence type="ECO:0000256" key="1">
    <source>
        <dbReference type="SAM" id="Phobius"/>
    </source>
</evidence>
<dbReference type="InterPro" id="IPR053058">
    <property type="entry name" value="Mulikevirus_tape_measure"/>
</dbReference>
<sequence>MASPIGAAYVEVKPSFRGTQSAVRREFGKLNPLAAQAGSQSGQQFSTQFQARTSRVGQRLSSALKIGVVAAGTAIAAAGMVGLKTAAQMETAQIAFTTMLGSAEKAQAFLAKLADFAAKTPFDLPGLQKSAQSLISIGIDADRVIPIMTTLGNVTSGMGTGAEGVQRATVAIQQMNAAGRITAEDLNQLRDAGIPVFDLLTAATGRSTEEIAKMAQTGKLGRTELTQLMSALESGKGLERFDGMMEKQSASLAGLWSTLKDAFSVGLAKAIQPVIPMLKTGLQGAISGINTVLPALVAGFKGIVEAGVAFTQWAAANQGLLTGLGTVIAGLAAGIVAYTIATRVASAVTITWNAIQTLAKFATAGWAVQQRLLNVAMRANPIGLIVTALTLLVTGVVLAYNKVSWFRDGLNVVWAGIKIAVGAVVGWFQTYVAPTLAAVWTGISTAAMWLWQNVFTPVFAGIAAVVSLWWNYYVKPIFNAVMFVVRNILAPVFTWLWNSIIKPVFGFIGLLIRTWWAGAKIVFGWVAGFIRTVLAPVFNFLWTVVKIAFQAIRAIIQIWWNVAVKPILNGAVWFFKNVLGPVFTWLWRNIVTPVFNGIKAIISGVWNNGIKPIFNAVKAGIKTVADAFNVAKDAIGRAWDGIKEKAKKPIKFVLETIIQKGIIDNFNKIAEKFKVDPISFKAWPVKGFDVGGWTGPGSRLKPAGVVHADEFVVNKKSRRRIESQIPGLLDHMNRTGSVPGYAKGGKVGTLMDAADWWIGKGARASEHPRFGSVGRHSKNSLHYSGNAVDLNAGPGGQNSTEMRFFDKWMGAFKKAFPGIRVIWRAAGHFNHAHIDTSNGADIGNVAGGGGGGGGGFNLLDTLLKPFTGLKKKLSEVGSSPFAQVAKSAAKQIIGMPIDWIKKNNPVADVGEKIKDVAGRVSNAAAQGKGRAWALAKGVNWDDLNYIVSRESGWNPRAKNPRSSAAGLPQFIAANQKHYGVYPIRSKGVWAQLDAMKRYVNDRFDGFANARRYWERHNHYASGGRVAPVKYDQGGFLPPGLTTVLNATGRPEPVFTAKQFQSFGSDVRMPETLVVQDVNGQLIGTMKVVAKGEAKSVVAGAAFDAERGH</sequence>
<evidence type="ECO:0000313" key="5">
    <source>
        <dbReference type="Proteomes" id="UP001209083"/>
    </source>
</evidence>
<evidence type="ECO:0000259" key="2">
    <source>
        <dbReference type="Pfam" id="PF01464"/>
    </source>
</evidence>
<dbReference type="PANTHER" id="PTHR38812:SF2">
    <property type="entry name" value="MU-LIKE PROPHAGE FLUMU PROTEIN GP42"/>
    <property type="match status" value="1"/>
</dbReference>
<organism evidence="4 5">
    <name type="scientific">Saxibacter everestensis</name>
    <dbReference type="NCBI Taxonomy" id="2909229"/>
    <lineage>
        <taxon>Bacteria</taxon>
        <taxon>Bacillati</taxon>
        <taxon>Actinomycetota</taxon>
        <taxon>Actinomycetes</taxon>
        <taxon>Micrococcales</taxon>
        <taxon>Brevibacteriaceae</taxon>
        <taxon>Saxibacter</taxon>
    </lineage>
</organism>
<feature type="transmembrane region" description="Helical" evidence="1">
    <location>
        <begin position="382"/>
        <end position="400"/>
    </location>
</feature>
<accession>A0ABY8QUR5</accession>
<dbReference type="PANTHER" id="PTHR38812">
    <property type="entry name" value="MU-LIKE PROPHAGE FLUMU PROTEIN GP42"/>
    <property type="match status" value="1"/>
</dbReference>
<keyword evidence="1" id="KW-1133">Transmembrane helix</keyword>
<dbReference type="Pfam" id="PF01464">
    <property type="entry name" value="SLT"/>
    <property type="match status" value="1"/>
</dbReference>
<dbReference type="SUPFAM" id="SSF53955">
    <property type="entry name" value="Lysozyme-like"/>
    <property type="match status" value="1"/>
</dbReference>
<proteinExistence type="predicted"/>